<dbReference type="EMBL" id="JBHUMY010000001">
    <property type="protein sequence ID" value="MFD2658672.1"/>
    <property type="molecule type" value="Genomic_DNA"/>
</dbReference>
<sequence length="380" mass="42402">MSQFDSSVQIGWFIPTTGDGEFIGVPPERKPTDDYLIKVARAAEEAGYEFALIPTGGDCLDSWVVGSWVASHTNKLKTLVAMRPGLMNPVLSARMAATLDQMSGGRVLINVVAGHYKEDLKATGDKLHNSHDDRYARTKEFMEIVKGVWAQSHDPSQPGFDYSGSYYELEGGMCKPPVVQRPHPPLYFGGSSEAGKRTAAEIADVYLMWTEPLDWIKEQIAGMKGYLKELDETKGIRRELKYGIRAQIVVRETEEEAWAAAWRIISRVDRETLDERAKLHAESDAVNQKRQMELWSRSQKENYMIGPNLWSGLTAVRGGGGVAFVGTPEQISDRLLEFVDAGVSTFILSGYPHLEEAQISGRLLMPLLRRKLAEREAARP</sequence>
<evidence type="ECO:0000259" key="5">
    <source>
        <dbReference type="Pfam" id="PF00296"/>
    </source>
</evidence>
<reference evidence="7" key="1">
    <citation type="journal article" date="2019" name="Int. J. Syst. Evol. Microbiol.">
        <title>The Global Catalogue of Microorganisms (GCM) 10K type strain sequencing project: providing services to taxonomists for standard genome sequencing and annotation.</title>
        <authorList>
            <consortium name="The Broad Institute Genomics Platform"/>
            <consortium name="The Broad Institute Genome Sequencing Center for Infectious Disease"/>
            <person name="Wu L."/>
            <person name="Ma J."/>
        </authorList>
    </citation>
    <scope>NUCLEOTIDE SEQUENCE [LARGE SCALE GENOMIC DNA]</scope>
    <source>
        <strain evidence="7">TISTR 1827</strain>
    </source>
</reference>
<keyword evidence="7" id="KW-1185">Reference proteome</keyword>
<dbReference type="PANTHER" id="PTHR42847:SF4">
    <property type="entry name" value="ALKANESULFONATE MONOOXYGENASE-RELATED"/>
    <property type="match status" value="1"/>
</dbReference>
<protein>
    <submittedName>
        <fullName evidence="6">LLM class flavin-dependent oxidoreductase</fullName>
    </submittedName>
</protein>
<dbReference type="Pfam" id="PF00296">
    <property type="entry name" value="Bac_luciferase"/>
    <property type="match status" value="1"/>
</dbReference>
<keyword evidence="4" id="KW-0503">Monooxygenase</keyword>
<evidence type="ECO:0000313" key="6">
    <source>
        <dbReference type="EMBL" id="MFD2658672.1"/>
    </source>
</evidence>
<keyword evidence="1" id="KW-0285">Flavoprotein</keyword>
<dbReference type="RefSeq" id="WP_379268433.1">
    <property type="nucleotide sequence ID" value="NZ_JBHUGT010000025.1"/>
</dbReference>
<proteinExistence type="predicted"/>
<keyword evidence="3" id="KW-0560">Oxidoreductase</keyword>
<dbReference type="Gene3D" id="3.20.20.30">
    <property type="entry name" value="Luciferase-like domain"/>
    <property type="match status" value="1"/>
</dbReference>
<evidence type="ECO:0000256" key="4">
    <source>
        <dbReference type="ARBA" id="ARBA00023033"/>
    </source>
</evidence>
<organism evidence="6 7">
    <name type="scientific">Paenibacillus thailandensis</name>
    <dbReference type="NCBI Taxonomy" id="393250"/>
    <lineage>
        <taxon>Bacteria</taxon>
        <taxon>Bacillati</taxon>
        <taxon>Bacillota</taxon>
        <taxon>Bacilli</taxon>
        <taxon>Bacillales</taxon>
        <taxon>Paenibacillaceae</taxon>
        <taxon>Paenibacillus</taxon>
    </lineage>
</organism>
<evidence type="ECO:0000313" key="7">
    <source>
        <dbReference type="Proteomes" id="UP001597493"/>
    </source>
</evidence>
<dbReference type="InterPro" id="IPR011251">
    <property type="entry name" value="Luciferase-like_dom"/>
</dbReference>
<dbReference type="InterPro" id="IPR050172">
    <property type="entry name" value="SsuD_RutA_monooxygenase"/>
</dbReference>
<gene>
    <name evidence="6" type="ORF">ACFSW5_00150</name>
</gene>
<dbReference type="SUPFAM" id="SSF51679">
    <property type="entry name" value="Bacterial luciferase-like"/>
    <property type="match status" value="1"/>
</dbReference>
<feature type="domain" description="Luciferase-like" evidence="5">
    <location>
        <begin position="10"/>
        <end position="344"/>
    </location>
</feature>
<evidence type="ECO:0000256" key="3">
    <source>
        <dbReference type="ARBA" id="ARBA00023002"/>
    </source>
</evidence>
<dbReference type="Proteomes" id="UP001597493">
    <property type="component" value="Unassembled WGS sequence"/>
</dbReference>
<name>A0ABW5QQJ5_9BACL</name>
<dbReference type="PANTHER" id="PTHR42847">
    <property type="entry name" value="ALKANESULFONATE MONOOXYGENASE"/>
    <property type="match status" value="1"/>
</dbReference>
<keyword evidence="2" id="KW-0288">FMN</keyword>
<accession>A0ABW5QQJ5</accession>
<evidence type="ECO:0000256" key="2">
    <source>
        <dbReference type="ARBA" id="ARBA00022643"/>
    </source>
</evidence>
<evidence type="ECO:0000256" key="1">
    <source>
        <dbReference type="ARBA" id="ARBA00022630"/>
    </source>
</evidence>
<dbReference type="CDD" id="cd01094">
    <property type="entry name" value="Alkanesulfonate_monoxygenase"/>
    <property type="match status" value="1"/>
</dbReference>
<comment type="caution">
    <text evidence="6">The sequence shown here is derived from an EMBL/GenBank/DDBJ whole genome shotgun (WGS) entry which is preliminary data.</text>
</comment>
<dbReference type="InterPro" id="IPR036661">
    <property type="entry name" value="Luciferase-like_sf"/>
</dbReference>